<dbReference type="HOGENOM" id="CLU_3332207_0_0_0"/>
<reference evidence="1 2" key="1">
    <citation type="journal article" date="2003" name="Proc. Natl. Acad. Sci. U.S.A.">
        <title>Complete genome sequence of the marine planctomycete Pirellula sp. strain 1.</title>
        <authorList>
            <person name="Gloeckner F.O."/>
            <person name="Kube M."/>
            <person name="Bauer M."/>
            <person name="Teeling H."/>
            <person name="Lombardot T."/>
            <person name="Ludwig W."/>
            <person name="Gade D."/>
            <person name="Beck A."/>
            <person name="Borzym K."/>
            <person name="Heitmann K."/>
            <person name="Rabus R."/>
            <person name="Schlesner H."/>
            <person name="Amann R."/>
            <person name="Reinhardt R."/>
        </authorList>
    </citation>
    <scope>NUCLEOTIDE SEQUENCE [LARGE SCALE GENOMIC DNA]</scope>
    <source>
        <strain evidence="2">DSM 10527 / NCIMB 13988 / SH1</strain>
    </source>
</reference>
<name>Q7UQR6_RHOBA</name>
<evidence type="ECO:0000313" key="1">
    <source>
        <dbReference type="EMBL" id="CAD74631.1"/>
    </source>
</evidence>
<dbReference type="Proteomes" id="UP000001025">
    <property type="component" value="Chromosome"/>
</dbReference>
<organism evidence="1 2">
    <name type="scientific">Rhodopirellula baltica (strain DSM 10527 / NCIMB 13988 / SH1)</name>
    <dbReference type="NCBI Taxonomy" id="243090"/>
    <lineage>
        <taxon>Bacteria</taxon>
        <taxon>Pseudomonadati</taxon>
        <taxon>Planctomycetota</taxon>
        <taxon>Planctomycetia</taxon>
        <taxon>Pirellulales</taxon>
        <taxon>Pirellulaceae</taxon>
        <taxon>Rhodopirellula</taxon>
    </lineage>
</organism>
<proteinExistence type="predicted"/>
<dbReference type="KEGG" id="rba:RB6144"/>
<accession>Q7UQR6</accession>
<dbReference type="AlphaFoldDB" id="Q7UQR6"/>
<sequence length="38" mass="4346">MGFWRETTRERREAISGSSYRRVLTTNGHVVGFQCGLS</sequence>
<dbReference type="STRING" id="243090.RB6144"/>
<gene>
    <name evidence="1" type="ordered locus">RB6144</name>
</gene>
<dbReference type="EMBL" id="BX294143">
    <property type="protein sequence ID" value="CAD74631.1"/>
    <property type="molecule type" value="Genomic_DNA"/>
</dbReference>
<protein>
    <submittedName>
        <fullName evidence="1">Uncharacterized protein</fullName>
    </submittedName>
</protein>
<dbReference type="InParanoid" id="Q7UQR6"/>
<evidence type="ECO:0000313" key="2">
    <source>
        <dbReference type="Proteomes" id="UP000001025"/>
    </source>
</evidence>
<dbReference type="EnsemblBacteria" id="CAD74631">
    <property type="protein sequence ID" value="CAD74631"/>
    <property type="gene ID" value="RB6144"/>
</dbReference>
<keyword evidence="2" id="KW-1185">Reference proteome</keyword>